<evidence type="ECO:0000313" key="12">
    <source>
        <dbReference type="Proteomes" id="UP000245073"/>
    </source>
</evidence>
<dbReference type="InterPro" id="IPR054566">
    <property type="entry name" value="ManC/GMP-like_b-helix"/>
</dbReference>
<sequence>MTKLYPVILCGGSGTRLWPASRLDRPKQFLKLLGPHSSFQETLLRVRDLAAGREIIIVTGAAMIDFVREQAREIGTPVVILVEPEARDSAPAVAAAAAYVEALDPDAVALMLAADHHVGEIELFKDAARLAAQAAGKGLIVTFGVRPTGPATGFGYIRPGAALDAEGVFKVAAFVEKPDLPLARTYVSQGYLWNSGNFAFKASTMLAELDAFEPCIAQAARDAVAKAERGDPDNACLRLDPESFAQAPKKSLDYAVMERTALAAVVPAAFSWSDLGAWDAIWGASPQDGHGNAAQGDVTLVDSRGVLARSTGPFVGVIGVSDLMIVAEPDAVLICRRDDAQAVKTLVDRLKANGRDLAQRHPVSEAGGVERRVLSHSAQASVEMWRFAAGASVDAAGAHVQVLQGRLRVQDQDLGKGEFIALTEGQALAALEPSTALVTTFS</sequence>
<comment type="caution">
    <text evidence="11">The sequence shown here is derived from an EMBL/GenBank/DDBJ whole genome shotgun (WGS) entry which is preliminary data.</text>
</comment>
<feature type="domain" description="MannoseP isomerase/GMP-like beta-helix" evidence="10">
    <location>
        <begin position="297"/>
        <end position="350"/>
    </location>
</feature>
<evidence type="ECO:0000256" key="2">
    <source>
        <dbReference type="ARBA" id="ARBA00012387"/>
    </source>
</evidence>
<keyword evidence="6" id="KW-0342">GTP-binding</keyword>
<organism evidence="11 12">
    <name type="scientific">Caulobacter endophyticus</name>
    <dbReference type="NCBI Taxonomy" id="2172652"/>
    <lineage>
        <taxon>Bacteria</taxon>
        <taxon>Pseudomonadati</taxon>
        <taxon>Pseudomonadota</taxon>
        <taxon>Alphaproteobacteria</taxon>
        <taxon>Caulobacterales</taxon>
        <taxon>Caulobacteraceae</taxon>
        <taxon>Caulobacter</taxon>
    </lineage>
</organism>
<dbReference type="InterPro" id="IPR049577">
    <property type="entry name" value="GMPP_N"/>
</dbReference>
<dbReference type="Gene3D" id="3.90.550.10">
    <property type="entry name" value="Spore Coat Polysaccharide Biosynthesis Protein SpsA, Chain A"/>
    <property type="match status" value="1"/>
</dbReference>
<dbReference type="PANTHER" id="PTHR46390">
    <property type="entry name" value="MANNOSE-1-PHOSPHATE GUANYLYLTRANSFERASE"/>
    <property type="match status" value="1"/>
</dbReference>
<evidence type="ECO:0000256" key="7">
    <source>
        <dbReference type="ARBA" id="ARBA00047343"/>
    </source>
</evidence>
<evidence type="ECO:0000256" key="3">
    <source>
        <dbReference type="ARBA" id="ARBA00022679"/>
    </source>
</evidence>
<keyword evidence="5" id="KW-0547">Nucleotide-binding</keyword>
<evidence type="ECO:0000256" key="4">
    <source>
        <dbReference type="ARBA" id="ARBA00022695"/>
    </source>
</evidence>
<comment type="similarity">
    <text evidence="1 8">Belongs to the mannose-6-phosphate isomerase type 2 family.</text>
</comment>
<comment type="catalytic activity">
    <reaction evidence="7">
        <text>alpha-D-mannose 1-phosphate + GTP + H(+) = GDP-alpha-D-mannose + diphosphate</text>
        <dbReference type="Rhea" id="RHEA:15229"/>
        <dbReference type="ChEBI" id="CHEBI:15378"/>
        <dbReference type="ChEBI" id="CHEBI:33019"/>
        <dbReference type="ChEBI" id="CHEBI:37565"/>
        <dbReference type="ChEBI" id="CHEBI:57527"/>
        <dbReference type="ChEBI" id="CHEBI:58409"/>
        <dbReference type="EC" id="2.7.7.13"/>
    </reaction>
</comment>
<keyword evidence="11" id="KW-0413">Isomerase</keyword>
<evidence type="ECO:0000256" key="8">
    <source>
        <dbReference type="RuleBase" id="RU004190"/>
    </source>
</evidence>
<accession>A0A2T9JZM3</accession>
<evidence type="ECO:0000313" key="11">
    <source>
        <dbReference type="EMBL" id="PVM89159.1"/>
    </source>
</evidence>
<dbReference type="Pfam" id="PF22640">
    <property type="entry name" value="ManC_GMP_beta-helix"/>
    <property type="match status" value="1"/>
</dbReference>
<dbReference type="GO" id="GO:0004475">
    <property type="term" value="F:mannose-1-phosphate guanylyltransferase (GTP) activity"/>
    <property type="evidence" value="ECO:0007669"/>
    <property type="project" value="UniProtKB-EC"/>
</dbReference>
<dbReference type="GO" id="GO:0016853">
    <property type="term" value="F:isomerase activity"/>
    <property type="evidence" value="ECO:0007669"/>
    <property type="project" value="UniProtKB-KW"/>
</dbReference>
<gene>
    <name evidence="11" type="ORF">DDF67_12540</name>
</gene>
<evidence type="ECO:0000259" key="10">
    <source>
        <dbReference type="Pfam" id="PF22640"/>
    </source>
</evidence>
<dbReference type="InterPro" id="IPR051161">
    <property type="entry name" value="Mannose-6P_isomerase_type2"/>
</dbReference>
<dbReference type="SUPFAM" id="SSF53448">
    <property type="entry name" value="Nucleotide-diphospho-sugar transferases"/>
    <property type="match status" value="1"/>
</dbReference>
<protein>
    <recommendedName>
        <fullName evidence="2">mannose-1-phosphate guanylyltransferase</fullName>
        <ecNumber evidence="2">2.7.7.13</ecNumber>
    </recommendedName>
</protein>
<evidence type="ECO:0000259" key="9">
    <source>
        <dbReference type="Pfam" id="PF00483"/>
    </source>
</evidence>
<name>A0A2T9JZM3_9CAUL</name>
<dbReference type="InterPro" id="IPR006375">
    <property type="entry name" value="Man1P_GuaTrfase/Man6P_Isoase"/>
</dbReference>
<proteinExistence type="inferred from homology"/>
<feature type="domain" description="Nucleotidyl transferase" evidence="9">
    <location>
        <begin position="6"/>
        <end position="287"/>
    </location>
</feature>
<dbReference type="NCBIfam" id="TIGR01479">
    <property type="entry name" value="GMP_PMI"/>
    <property type="match status" value="1"/>
</dbReference>
<dbReference type="SUPFAM" id="SSF159283">
    <property type="entry name" value="Guanosine diphospho-D-mannose pyrophosphorylase/mannose-6-phosphate isomerase linker domain"/>
    <property type="match status" value="1"/>
</dbReference>
<dbReference type="RefSeq" id="WP_109101223.1">
    <property type="nucleotide sequence ID" value="NZ_QDKQ01000043.1"/>
</dbReference>
<evidence type="ECO:0000256" key="1">
    <source>
        <dbReference type="ARBA" id="ARBA00006115"/>
    </source>
</evidence>
<dbReference type="PANTHER" id="PTHR46390:SF1">
    <property type="entry name" value="MANNOSE-1-PHOSPHATE GUANYLYLTRANSFERASE"/>
    <property type="match status" value="1"/>
</dbReference>
<dbReference type="GO" id="GO:0005525">
    <property type="term" value="F:GTP binding"/>
    <property type="evidence" value="ECO:0007669"/>
    <property type="project" value="UniProtKB-KW"/>
</dbReference>
<dbReference type="InterPro" id="IPR005835">
    <property type="entry name" value="NTP_transferase_dom"/>
</dbReference>
<keyword evidence="3 11" id="KW-0808">Transferase</keyword>
<dbReference type="FunFam" id="3.90.550.10:FF:000046">
    <property type="entry name" value="Mannose-1-phosphate guanylyltransferase (GDP)"/>
    <property type="match status" value="1"/>
</dbReference>
<dbReference type="InterPro" id="IPR029044">
    <property type="entry name" value="Nucleotide-diphossugar_trans"/>
</dbReference>
<dbReference type="EC" id="2.7.7.13" evidence="2"/>
<dbReference type="OrthoDB" id="9806359at2"/>
<reference evidence="11 12" key="1">
    <citation type="submission" date="2018-04" db="EMBL/GenBank/DDBJ databases">
        <title>The genome sequence of Caulobacter sp. 744.</title>
        <authorList>
            <person name="Gao J."/>
            <person name="Sun J."/>
        </authorList>
    </citation>
    <scope>NUCLEOTIDE SEQUENCE [LARGE SCALE GENOMIC DNA]</scope>
    <source>
        <strain evidence="11 12">774</strain>
    </source>
</reference>
<dbReference type="AlphaFoldDB" id="A0A2T9JZM3"/>
<dbReference type="CDD" id="cd02509">
    <property type="entry name" value="GDP-M1P_Guanylyltransferase"/>
    <property type="match status" value="1"/>
</dbReference>
<dbReference type="GO" id="GO:0000271">
    <property type="term" value="P:polysaccharide biosynthetic process"/>
    <property type="evidence" value="ECO:0007669"/>
    <property type="project" value="InterPro"/>
</dbReference>
<dbReference type="EMBL" id="QDKQ01000043">
    <property type="protein sequence ID" value="PVM89159.1"/>
    <property type="molecule type" value="Genomic_DNA"/>
</dbReference>
<dbReference type="GO" id="GO:0009298">
    <property type="term" value="P:GDP-mannose biosynthetic process"/>
    <property type="evidence" value="ECO:0007669"/>
    <property type="project" value="TreeGrafter"/>
</dbReference>
<evidence type="ECO:0000256" key="5">
    <source>
        <dbReference type="ARBA" id="ARBA00022741"/>
    </source>
</evidence>
<dbReference type="Proteomes" id="UP000245073">
    <property type="component" value="Unassembled WGS sequence"/>
</dbReference>
<keyword evidence="12" id="KW-1185">Reference proteome</keyword>
<dbReference type="Pfam" id="PF00483">
    <property type="entry name" value="NTP_transferase"/>
    <property type="match status" value="1"/>
</dbReference>
<keyword evidence="4 11" id="KW-0548">Nucleotidyltransferase</keyword>
<evidence type="ECO:0000256" key="6">
    <source>
        <dbReference type="ARBA" id="ARBA00023134"/>
    </source>
</evidence>